<reference evidence="1" key="1">
    <citation type="submission" date="2023-06" db="EMBL/GenBank/DDBJ databases">
        <authorList>
            <person name="Kurt Z."/>
        </authorList>
    </citation>
    <scope>NUCLEOTIDE SEQUENCE</scope>
</reference>
<keyword evidence="3" id="KW-1185">Reference proteome</keyword>
<dbReference type="GO" id="GO:0050151">
    <property type="term" value="F:oleate hydratase activity"/>
    <property type="evidence" value="ECO:0007669"/>
    <property type="project" value="InterPro"/>
</dbReference>
<organism evidence="1">
    <name type="scientific">Hexamita inflata</name>
    <dbReference type="NCBI Taxonomy" id="28002"/>
    <lineage>
        <taxon>Eukaryota</taxon>
        <taxon>Metamonada</taxon>
        <taxon>Diplomonadida</taxon>
        <taxon>Hexamitidae</taxon>
        <taxon>Hexamitinae</taxon>
        <taxon>Hexamita</taxon>
    </lineage>
</organism>
<name>A0AA86PP71_9EUKA</name>
<dbReference type="GO" id="GO:0071949">
    <property type="term" value="F:FAD binding"/>
    <property type="evidence" value="ECO:0007669"/>
    <property type="project" value="InterPro"/>
</dbReference>
<accession>A0AA86PP71</accession>
<dbReference type="Proteomes" id="UP001642409">
    <property type="component" value="Unassembled WGS sequence"/>
</dbReference>
<dbReference type="AlphaFoldDB" id="A0AA86PP71"/>
<sequence>MQLLISAALLKMFKWDEANHKLTAKTIQYVKDGKKCTVLLNPQDLLFIQNGSMTDSYTRFLKEPAKFDFSQQKSFQVWGQTCRKT</sequence>
<dbReference type="EMBL" id="CATOUU010000718">
    <property type="protein sequence ID" value="CAI9943800.1"/>
    <property type="molecule type" value="Genomic_DNA"/>
</dbReference>
<comment type="caution">
    <text evidence="1">The sequence shown here is derived from an EMBL/GenBank/DDBJ whole genome shotgun (WGS) entry which is preliminary data.</text>
</comment>
<proteinExistence type="predicted"/>
<evidence type="ECO:0000313" key="2">
    <source>
        <dbReference type="EMBL" id="CAL6046301.1"/>
    </source>
</evidence>
<dbReference type="EMBL" id="CAXDID020000167">
    <property type="protein sequence ID" value="CAL6046301.1"/>
    <property type="molecule type" value="Genomic_DNA"/>
</dbReference>
<dbReference type="GO" id="GO:0006631">
    <property type="term" value="P:fatty acid metabolic process"/>
    <property type="evidence" value="ECO:0007669"/>
    <property type="project" value="InterPro"/>
</dbReference>
<gene>
    <name evidence="1" type="ORF">HINF_LOCUS31445</name>
    <name evidence="2" type="ORF">HINF_LOCUS41662</name>
</gene>
<reference evidence="2 3" key="2">
    <citation type="submission" date="2024-07" db="EMBL/GenBank/DDBJ databases">
        <authorList>
            <person name="Akdeniz Z."/>
        </authorList>
    </citation>
    <scope>NUCLEOTIDE SEQUENCE [LARGE SCALE GENOMIC DNA]</scope>
</reference>
<evidence type="ECO:0000313" key="3">
    <source>
        <dbReference type="Proteomes" id="UP001642409"/>
    </source>
</evidence>
<dbReference type="Gene3D" id="3.50.50.60">
    <property type="entry name" value="FAD/NAD(P)-binding domain"/>
    <property type="match status" value="1"/>
</dbReference>
<evidence type="ECO:0000313" key="1">
    <source>
        <dbReference type="EMBL" id="CAI9943800.1"/>
    </source>
</evidence>
<protein>
    <submittedName>
        <fullName evidence="1">Putative</fullName>
    </submittedName>
</protein>
<dbReference type="Pfam" id="PF06100">
    <property type="entry name" value="MCRA"/>
    <property type="match status" value="1"/>
</dbReference>
<dbReference type="InterPro" id="IPR036188">
    <property type="entry name" value="FAD/NAD-bd_sf"/>
</dbReference>
<dbReference type="InterPro" id="IPR010354">
    <property type="entry name" value="Oleate_hydratase"/>
</dbReference>